<dbReference type="Gene3D" id="3.60.15.10">
    <property type="entry name" value="Ribonuclease Z/Hydroxyacylglutathione hydrolase-like"/>
    <property type="match status" value="1"/>
</dbReference>
<dbReference type="AlphaFoldDB" id="B9M3B9"/>
<reference evidence="2 3" key="1">
    <citation type="submission" date="2009-01" db="EMBL/GenBank/DDBJ databases">
        <title>Complete sequence of Geobacter sp. FRC-32.</title>
        <authorList>
            <consortium name="US DOE Joint Genome Institute"/>
            <person name="Lucas S."/>
            <person name="Copeland A."/>
            <person name="Lapidus A."/>
            <person name="Glavina del Rio T."/>
            <person name="Dalin E."/>
            <person name="Tice H."/>
            <person name="Bruce D."/>
            <person name="Goodwin L."/>
            <person name="Pitluck S."/>
            <person name="Saunders E."/>
            <person name="Brettin T."/>
            <person name="Detter J.C."/>
            <person name="Han C."/>
            <person name="Larimer F."/>
            <person name="Land M."/>
            <person name="Hauser L."/>
            <person name="Kyrpides N."/>
            <person name="Ovchinnikova G."/>
            <person name="Kostka J."/>
            <person name="Richardson P."/>
        </authorList>
    </citation>
    <scope>NUCLEOTIDE SEQUENCE [LARGE SCALE GENOMIC DNA]</scope>
    <source>
        <strain evidence="3">DSM 22248 / JCM 15807 / FRC-32</strain>
    </source>
</reference>
<accession>B9M3B9</accession>
<dbReference type="HOGENOM" id="CLU_061385_0_0_7"/>
<evidence type="ECO:0000313" key="2">
    <source>
        <dbReference type="EMBL" id="ACM19529.1"/>
    </source>
</evidence>
<gene>
    <name evidence="2" type="ordered locus">Geob_1169</name>
</gene>
<sequence length="309" mass="34939">MNRNNLFCIDLDQPSLEGFRKFISSWLYLGETFTILVDPGPLSTITHLCSQLRQKGIERLDYVLLTHIHIDHAGGTGALLKEFPEATVICHPEGVRHMTAPEKLWQGTRKVLGPRLAEAYGEIVPVPEGRIGYEETIGKTGIRAFLTPGHAQHHCSYLLDDLLFAGEVAGVHCELADGLYMRPATPPRFILQVALDSIDRMIDLAPRTMVFAHYGLVDDALKHLQVARNQLLLWVKGVAANISLEGAKREEAIVDWLLQKDENYRNVSRLPQDLTVRERYFLGNTLRGLIEYVESLPDKERRALRDKEK</sequence>
<evidence type="ECO:0000259" key="1">
    <source>
        <dbReference type="SMART" id="SM00849"/>
    </source>
</evidence>
<dbReference type="GO" id="GO:0016787">
    <property type="term" value="F:hydrolase activity"/>
    <property type="evidence" value="ECO:0007669"/>
    <property type="project" value="UniProtKB-KW"/>
</dbReference>
<dbReference type="STRING" id="316067.Geob_1169"/>
<dbReference type="InterPro" id="IPR036866">
    <property type="entry name" value="RibonucZ/Hydroxyglut_hydro"/>
</dbReference>
<organism evidence="2 3">
    <name type="scientific">Geotalea daltonii (strain DSM 22248 / JCM 15807 / FRC-32)</name>
    <name type="common">Geobacter daltonii</name>
    <dbReference type="NCBI Taxonomy" id="316067"/>
    <lineage>
        <taxon>Bacteria</taxon>
        <taxon>Pseudomonadati</taxon>
        <taxon>Thermodesulfobacteriota</taxon>
        <taxon>Desulfuromonadia</taxon>
        <taxon>Geobacterales</taxon>
        <taxon>Geobacteraceae</taxon>
        <taxon>Geotalea</taxon>
    </lineage>
</organism>
<dbReference type="CDD" id="cd07726">
    <property type="entry name" value="ST1585-like_MBL-fold"/>
    <property type="match status" value="1"/>
</dbReference>
<dbReference type="KEGG" id="geo:Geob_1169"/>
<dbReference type="SUPFAM" id="SSF56281">
    <property type="entry name" value="Metallo-hydrolase/oxidoreductase"/>
    <property type="match status" value="1"/>
</dbReference>
<dbReference type="PANTHER" id="PTHR42951">
    <property type="entry name" value="METALLO-BETA-LACTAMASE DOMAIN-CONTAINING"/>
    <property type="match status" value="1"/>
</dbReference>
<dbReference type="Pfam" id="PF00753">
    <property type="entry name" value="Lactamase_B"/>
    <property type="match status" value="1"/>
</dbReference>
<dbReference type="RefSeq" id="WP_012646258.1">
    <property type="nucleotide sequence ID" value="NC_011979.1"/>
</dbReference>
<dbReference type="EMBL" id="CP001390">
    <property type="protein sequence ID" value="ACM19529.1"/>
    <property type="molecule type" value="Genomic_DNA"/>
</dbReference>
<evidence type="ECO:0000313" key="3">
    <source>
        <dbReference type="Proteomes" id="UP000007721"/>
    </source>
</evidence>
<feature type="domain" description="Metallo-beta-lactamase" evidence="1">
    <location>
        <begin position="22"/>
        <end position="213"/>
    </location>
</feature>
<dbReference type="InterPro" id="IPR001279">
    <property type="entry name" value="Metallo-B-lactamas"/>
</dbReference>
<dbReference type="SMART" id="SM00849">
    <property type="entry name" value="Lactamase_B"/>
    <property type="match status" value="1"/>
</dbReference>
<keyword evidence="2" id="KW-0378">Hydrolase</keyword>
<proteinExistence type="predicted"/>
<name>B9M3B9_GEODF</name>
<keyword evidence="3" id="KW-1185">Reference proteome</keyword>
<dbReference type="Proteomes" id="UP000007721">
    <property type="component" value="Chromosome"/>
</dbReference>
<dbReference type="eggNOG" id="COG0491">
    <property type="taxonomic scope" value="Bacteria"/>
</dbReference>
<dbReference type="InterPro" id="IPR037482">
    <property type="entry name" value="ST1585_MBL-fold"/>
</dbReference>
<protein>
    <submittedName>
        <fullName evidence="2">Metal-dependent hydrolase, beta-lactamase superfamily</fullName>
    </submittedName>
</protein>
<dbReference type="OrthoDB" id="5443440at2"/>
<dbReference type="PANTHER" id="PTHR42951:SF22">
    <property type="entry name" value="METALLO BETA-LACTAMASE SUPERFAMILY LIPOPROTEIN"/>
    <property type="match status" value="1"/>
</dbReference>
<dbReference type="InterPro" id="IPR050855">
    <property type="entry name" value="NDM-1-like"/>
</dbReference>